<dbReference type="GO" id="GO:0097546">
    <property type="term" value="C:ciliary base"/>
    <property type="evidence" value="ECO:0007669"/>
    <property type="project" value="TreeGrafter"/>
</dbReference>
<dbReference type="GO" id="GO:1905515">
    <property type="term" value="P:non-motile cilium assembly"/>
    <property type="evidence" value="ECO:0007669"/>
    <property type="project" value="TreeGrafter"/>
</dbReference>
<dbReference type="Proteomes" id="UP000050640">
    <property type="component" value="Unplaced"/>
</dbReference>
<dbReference type="AlphaFoldDB" id="A0A0R3RJI3"/>
<protein>
    <submittedName>
        <fullName evidence="4">TPR_REGION domain-containing protein</fullName>
    </submittedName>
</protein>
<dbReference type="PANTHER" id="PTHR44117:SF1">
    <property type="entry name" value="INTRAFLAGELLAR TRANSPORT PROTEIN 88 HOMOLOG"/>
    <property type="match status" value="1"/>
</dbReference>
<dbReference type="SUPFAM" id="SSF48452">
    <property type="entry name" value="TPR-like"/>
    <property type="match status" value="1"/>
</dbReference>
<feature type="compositionally biased region" description="Acidic residues" evidence="2">
    <location>
        <begin position="197"/>
        <end position="208"/>
    </location>
</feature>
<evidence type="ECO:0000256" key="2">
    <source>
        <dbReference type="SAM" id="MobiDB-lite"/>
    </source>
</evidence>
<dbReference type="GO" id="GO:0036064">
    <property type="term" value="C:ciliary basal body"/>
    <property type="evidence" value="ECO:0007669"/>
    <property type="project" value="TreeGrafter"/>
</dbReference>
<evidence type="ECO:0000313" key="4">
    <source>
        <dbReference type="WBParaSite" id="EEL_0000164201-mRNA-1"/>
    </source>
</evidence>
<dbReference type="Pfam" id="PF12895">
    <property type="entry name" value="ANAPC3"/>
    <property type="match status" value="1"/>
</dbReference>
<dbReference type="WBParaSite" id="EEL_0000164201-mRNA-1">
    <property type="protein sequence ID" value="EEL_0000164201-mRNA-1"/>
    <property type="gene ID" value="EEL_0000164201"/>
</dbReference>
<accession>A0A0R3RJI3</accession>
<dbReference type="GO" id="GO:0019894">
    <property type="term" value="F:kinesin binding"/>
    <property type="evidence" value="ECO:0007669"/>
    <property type="project" value="TreeGrafter"/>
</dbReference>
<evidence type="ECO:0000256" key="1">
    <source>
        <dbReference type="PROSITE-ProRule" id="PRU00339"/>
    </source>
</evidence>
<name>A0A0R3RJI3_9BILA</name>
<feature type="region of interest" description="Disordered" evidence="2">
    <location>
        <begin position="132"/>
        <end position="214"/>
    </location>
</feature>
<dbReference type="PROSITE" id="PS50005">
    <property type="entry name" value="TPR"/>
    <property type="match status" value="1"/>
</dbReference>
<feature type="repeat" description="TPR" evidence="1">
    <location>
        <begin position="9"/>
        <end position="42"/>
    </location>
</feature>
<dbReference type="GO" id="GO:0042073">
    <property type="term" value="P:intraciliary transport"/>
    <property type="evidence" value="ECO:0007669"/>
    <property type="project" value="TreeGrafter"/>
</dbReference>
<dbReference type="PANTHER" id="PTHR44117">
    <property type="entry name" value="INTRAFLAGELLAR TRANSPORT PROTEIN 88 HOMOLOG"/>
    <property type="match status" value="1"/>
</dbReference>
<keyword evidence="1" id="KW-0802">TPR repeat</keyword>
<dbReference type="InterPro" id="IPR011990">
    <property type="entry name" value="TPR-like_helical_dom_sf"/>
</dbReference>
<dbReference type="GO" id="GO:0005814">
    <property type="term" value="C:centriole"/>
    <property type="evidence" value="ECO:0007669"/>
    <property type="project" value="TreeGrafter"/>
</dbReference>
<evidence type="ECO:0000313" key="3">
    <source>
        <dbReference type="Proteomes" id="UP000050640"/>
    </source>
</evidence>
<dbReference type="Gene3D" id="1.25.40.10">
    <property type="entry name" value="Tetratricopeptide repeat domain"/>
    <property type="match status" value="1"/>
</dbReference>
<sequence>SYRYFPSNISTIEWLGAYYIDAQYPEKAATYFEKASIMEPNEIKWQLMMASCLRRSGNYQKAFELYQQIHGRFPENIECLKFLVRICTDLGIPEAKEYLEKLSKTEKVHQLRMQREVDSSQGRQYAPLIQPASHYNCNGQSNSRSQRKTTSARLTSADDEQYHISRREMSPADYAYNDPLGPAPPRPRTGIRRPDTENMDSLEDEQFDESLLPE</sequence>
<dbReference type="InterPro" id="IPR019734">
    <property type="entry name" value="TPR_rpt"/>
</dbReference>
<keyword evidence="3" id="KW-1185">Reference proteome</keyword>
<proteinExistence type="predicted"/>
<dbReference type="STRING" id="1147741.A0A0R3RJI3"/>
<feature type="compositionally biased region" description="Basic and acidic residues" evidence="2">
    <location>
        <begin position="160"/>
        <end position="170"/>
    </location>
</feature>
<reference evidence="4" key="1">
    <citation type="submission" date="2017-02" db="UniProtKB">
        <authorList>
            <consortium name="WormBaseParasite"/>
        </authorList>
    </citation>
    <scope>IDENTIFICATION</scope>
</reference>
<dbReference type="GO" id="GO:0097730">
    <property type="term" value="C:non-motile cilium"/>
    <property type="evidence" value="ECO:0007669"/>
    <property type="project" value="TreeGrafter"/>
</dbReference>
<feature type="compositionally biased region" description="Polar residues" evidence="2">
    <location>
        <begin position="133"/>
        <end position="154"/>
    </location>
</feature>
<organism evidence="3 4">
    <name type="scientific">Elaeophora elaphi</name>
    <dbReference type="NCBI Taxonomy" id="1147741"/>
    <lineage>
        <taxon>Eukaryota</taxon>
        <taxon>Metazoa</taxon>
        <taxon>Ecdysozoa</taxon>
        <taxon>Nematoda</taxon>
        <taxon>Chromadorea</taxon>
        <taxon>Rhabditida</taxon>
        <taxon>Spirurina</taxon>
        <taxon>Spiruromorpha</taxon>
        <taxon>Filarioidea</taxon>
        <taxon>Onchocercidae</taxon>
        <taxon>Elaeophora</taxon>
    </lineage>
</organism>